<gene>
    <name evidence="10 15" type="primary">recA</name>
    <name evidence="15" type="ordered locus">RIEPE_0061</name>
</gene>
<dbReference type="GO" id="GO:0009432">
    <property type="term" value="P:SOS response"/>
    <property type="evidence" value="ECO:0007669"/>
    <property type="project" value="UniProtKB-UniRule"/>
</dbReference>
<keyword evidence="4 10" id="KW-0227">DNA damage</keyword>
<dbReference type="RefSeq" id="WP_013087874.1">
    <property type="nucleotide sequence ID" value="NC_014109.1"/>
</dbReference>
<dbReference type="InterPro" id="IPR049428">
    <property type="entry name" value="RecA-like_N"/>
</dbReference>
<evidence type="ECO:0000256" key="11">
    <source>
        <dbReference type="RuleBase" id="RU000526"/>
    </source>
</evidence>
<dbReference type="GO" id="GO:0140664">
    <property type="term" value="F:ATP-dependent DNA damage sensor activity"/>
    <property type="evidence" value="ECO:0007669"/>
    <property type="project" value="InterPro"/>
</dbReference>
<evidence type="ECO:0000256" key="7">
    <source>
        <dbReference type="ARBA" id="ARBA00023172"/>
    </source>
</evidence>
<evidence type="ECO:0000256" key="1">
    <source>
        <dbReference type="ARBA" id="ARBA00009391"/>
    </source>
</evidence>
<keyword evidence="6 10" id="KW-0238">DNA-binding</keyword>
<evidence type="ECO:0000259" key="14">
    <source>
        <dbReference type="PROSITE" id="PS50163"/>
    </source>
</evidence>
<dbReference type="InterPro" id="IPR049261">
    <property type="entry name" value="RecA-like_C"/>
</dbReference>
<dbReference type="GO" id="GO:0006310">
    <property type="term" value="P:DNA recombination"/>
    <property type="evidence" value="ECO:0007669"/>
    <property type="project" value="UniProtKB-UniRule"/>
</dbReference>
<dbReference type="GO" id="GO:0006281">
    <property type="term" value="P:DNA repair"/>
    <property type="evidence" value="ECO:0007669"/>
    <property type="project" value="UniProtKB-UniRule"/>
</dbReference>
<dbReference type="InterPro" id="IPR013765">
    <property type="entry name" value="DNA_recomb/repair_RecA"/>
</dbReference>
<evidence type="ECO:0000256" key="5">
    <source>
        <dbReference type="ARBA" id="ARBA00022840"/>
    </source>
</evidence>
<dbReference type="GO" id="GO:0003684">
    <property type="term" value="F:damaged DNA binding"/>
    <property type="evidence" value="ECO:0007669"/>
    <property type="project" value="UniProtKB-UniRule"/>
</dbReference>
<keyword evidence="8 10" id="KW-0234">DNA repair</keyword>
<evidence type="ECO:0000256" key="10">
    <source>
        <dbReference type="HAMAP-Rule" id="MF_00268"/>
    </source>
</evidence>
<feature type="domain" description="RecA family profile 2" evidence="14">
    <location>
        <begin position="201"/>
        <end position="274"/>
    </location>
</feature>
<dbReference type="SUPFAM" id="SSF54752">
    <property type="entry name" value="RecA protein, C-terminal domain"/>
    <property type="match status" value="1"/>
</dbReference>
<evidence type="ECO:0000256" key="8">
    <source>
        <dbReference type="ARBA" id="ARBA00023204"/>
    </source>
</evidence>
<evidence type="ECO:0000256" key="6">
    <source>
        <dbReference type="ARBA" id="ARBA00023125"/>
    </source>
</evidence>
<reference evidence="15" key="1">
    <citation type="submission" date="2008-05" db="EMBL/GenBank/DDBJ databases">
        <title>Genome sequence of Riesia pediculicola USDA.</title>
        <authorList>
            <person name="Kirkness E.F."/>
        </authorList>
    </citation>
    <scope>NUCLEOTIDE SEQUENCE [LARGE SCALE GENOMIC DNA]</scope>
    <source>
        <strain evidence="15">USDA</strain>
    </source>
</reference>
<dbReference type="Gene3D" id="3.40.50.300">
    <property type="entry name" value="P-loop containing nucleotide triphosphate hydrolases"/>
    <property type="match status" value="1"/>
</dbReference>
<dbReference type="NCBIfam" id="TIGR02012">
    <property type="entry name" value="tigrfam_recA"/>
    <property type="match status" value="1"/>
</dbReference>
<dbReference type="STRING" id="515618.RIEPE_0061"/>
<comment type="function">
    <text evidence="10">Can catalyze the hydrolysis of ATP in the presence of single-stranded DNA, the ATP-dependent uptake of single-stranded DNA by duplex DNA, and the ATP-dependent hybridization of homologous single-stranded DNAs. It interacts with LexA causing its activation and leading to its autocatalytic cleavage.</text>
</comment>
<name>D4G7M5_RIEPU</name>
<dbReference type="PRINTS" id="PR00142">
    <property type="entry name" value="RECA"/>
</dbReference>
<dbReference type="eggNOG" id="COG0468">
    <property type="taxonomic scope" value="Bacteria"/>
</dbReference>
<dbReference type="SMART" id="SM00382">
    <property type="entry name" value="AAA"/>
    <property type="match status" value="1"/>
</dbReference>
<dbReference type="InterPro" id="IPR003593">
    <property type="entry name" value="AAA+_ATPase"/>
</dbReference>
<proteinExistence type="inferred from homology"/>
<organism evidence="15 16">
    <name type="scientific">Riesia pediculicola (strain USDA)</name>
    <dbReference type="NCBI Taxonomy" id="515618"/>
    <lineage>
        <taxon>Bacteria</taxon>
        <taxon>Pseudomonadati</taxon>
        <taxon>Pseudomonadota</taxon>
        <taxon>Gammaproteobacteria</taxon>
        <taxon>Enterobacterales</taxon>
        <taxon>Enterobacteriaceae</taxon>
        <taxon>Candidatus Riesia</taxon>
    </lineage>
</organism>
<accession>D4G7M5</accession>
<dbReference type="Proteomes" id="UP000001700">
    <property type="component" value="Chromosome"/>
</dbReference>
<dbReference type="FunFam" id="3.40.50.300:FF:000087">
    <property type="entry name" value="Recombinase RecA"/>
    <property type="match status" value="1"/>
</dbReference>
<keyword evidence="7 10" id="KW-0233">DNA recombination</keyword>
<dbReference type="HOGENOM" id="CLU_040469_3_2_6"/>
<dbReference type="OrthoDB" id="9776733at2"/>
<dbReference type="Pfam" id="PF21096">
    <property type="entry name" value="RecA_C"/>
    <property type="match status" value="1"/>
</dbReference>
<dbReference type="PANTHER" id="PTHR45900:SF1">
    <property type="entry name" value="MITOCHONDRIAL DNA REPAIR PROTEIN RECA HOMOLOG-RELATED"/>
    <property type="match status" value="1"/>
</dbReference>
<dbReference type="PROSITE" id="PS50162">
    <property type="entry name" value="RECA_2"/>
    <property type="match status" value="1"/>
</dbReference>
<evidence type="ECO:0000256" key="3">
    <source>
        <dbReference type="ARBA" id="ARBA00022741"/>
    </source>
</evidence>
<evidence type="ECO:0000256" key="2">
    <source>
        <dbReference type="ARBA" id="ARBA00015553"/>
    </source>
</evidence>
<sequence length="332" mass="36554">MIINQDKMKSIDLVLDQIEKQFGKGSIMRLGQDRSMKVEAISTGLLSLDVALGVGGLPLGRIVEIYGPESSGKTTLTLQIISSAQKEKKTCAFIDAEHALDPSYAQKIGVDVDNLLCSQPDNGEQALEICDALIKSGTVDVIVIDSVAALTPKAEIEGEIGDSHIGLAARMMSQAMRKLASNLKNFNVLLIFINQIRMKIGVMFGNSETTTGGNALKFYASIRLDIRKIGSIKNGEEIIGSSTRVKVVKNKVAVPFKQAEFQILYGEGINIYGEIIDLAVQYKLIEKSGSWYNYQGKQIGQGKVNVSNYLKSKMDFYRELNEKLRSFLFENR</sequence>
<dbReference type="InterPro" id="IPR020588">
    <property type="entry name" value="RecA_ATP-bd"/>
</dbReference>
<evidence type="ECO:0000256" key="9">
    <source>
        <dbReference type="ARBA" id="ARBA00023236"/>
    </source>
</evidence>
<comment type="similarity">
    <text evidence="1 10 12">Belongs to the RecA family.</text>
</comment>
<dbReference type="PANTHER" id="PTHR45900">
    <property type="entry name" value="RECA"/>
    <property type="match status" value="1"/>
</dbReference>
<keyword evidence="9 10" id="KW-0742">SOS response</keyword>
<dbReference type="GO" id="GO:0005829">
    <property type="term" value="C:cytosol"/>
    <property type="evidence" value="ECO:0007669"/>
    <property type="project" value="TreeGrafter"/>
</dbReference>
<dbReference type="CDD" id="cd00983">
    <property type="entry name" value="RecA"/>
    <property type="match status" value="1"/>
</dbReference>
<dbReference type="GO" id="GO:0005524">
    <property type="term" value="F:ATP binding"/>
    <property type="evidence" value="ECO:0007669"/>
    <property type="project" value="UniProtKB-UniRule"/>
</dbReference>
<dbReference type="InterPro" id="IPR020587">
    <property type="entry name" value="RecA_monomer-monomer_interface"/>
</dbReference>
<dbReference type="Pfam" id="PF00154">
    <property type="entry name" value="RecA_N"/>
    <property type="match status" value="1"/>
</dbReference>
<evidence type="ECO:0000259" key="13">
    <source>
        <dbReference type="PROSITE" id="PS50162"/>
    </source>
</evidence>
<evidence type="ECO:0000313" key="16">
    <source>
        <dbReference type="Proteomes" id="UP000001700"/>
    </source>
</evidence>
<dbReference type="GO" id="GO:0003697">
    <property type="term" value="F:single-stranded DNA binding"/>
    <property type="evidence" value="ECO:0007669"/>
    <property type="project" value="UniProtKB-UniRule"/>
</dbReference>
<dbReference type="AlphaFoldDB" id="D4G7M5"/>
<comment type="subcellular location">
    <subcellularLocation>
        <location evidence="10">Cytoplasm</location>
    </subcellularLocation>
</comment>
<dbReference type="PROSITE" id="PS50163">
    <property type="entry name" value="RECA_3"/>
    <property type="match status" value="1"/>
</dbReference>
<dbReference type="PROSITE" id="PS00321">
    <property type="entry name" value="RECA_1"/>
    <property type="match status" value="1"/>
</dbReference>
<evidence type="ECO:0000313" key="15">
    <source>
        <dbReference type="EMBL" id="ADD79897.1"/>
    </source>
</evidence>
<dbReference type="SUPFAM" id="SSF52540">
    <property type="entry name" value="P-loop containing nucleoside triphosphate hydrolases"/>
    <property type="match status" value="1"/>
</dbReference>
<feature type="binding site" evidence="10">
    <location>
        <begin position="67"/>
        <end position="74"/>
    </location>
    <ligand>
        <name>ATP</name>
        <dbReference type="ChEBI" id="CHEBI:30616"/>
    </ligand>
</feature>
<keyword evidence="16" id="KW-1185">Reference proteome</keyword>
<keyword evidence="10" id="KW-0963">Cytoplasm</keyword>
<dbReference type="HAMAP" id="MF_00268">
    <property type="entry name" value="RecA"/>
    <property type="match status" value="1"/>
</dbReference>
<protein>
    <recommendedName>
        <fullName evidence="2 10">Protein RecA</fullName>
    </recommendedName>
    <alternativeName>
        <fullName evidence="10 11">Recombinase A</fullName>
    </alternativeName>
</protein>
<keyword evidence="3 10" id="KW-0547">Nucleotide-binding</keyword>
<evidence type="ECO:0000256" key="12">
    <source>
        <dbReference type="RuleBase" id="RU004527"/>
    </source>
</evidence>
<keyword evidence="5 10" id="KW-0067">ATP-binding</keyword>
<feature type="domain" description="RecA family profile 1" evidence="13">
    <location>
        <begin position="37"/>
        <end position="196"/>
    </location>
</feature>
<evidence type="ECO:0000256" key="4">
    <source>
        <dbReference type="ARBA" id="ARBA00022763"/>
    </source>
</evidence>
<dbReference type="KEGG" id="rip:RIEPE_0061"/>
<dbReference type="InterPro" id="IPR027417">
    <property type="entry name" value="P-loop_NTPase"/>
</dbReference>
<dbReference type="InterPro" id="IPR023400">
    <property type="entry name" value="RecA_C_sf"/>
</dbReference>
<dbReference type="EMBL" id="CP001085">
    <property type="protein sequence ID" value="ADD79897.1"/>
    <property type="molecule type" value="Genomic_DNA"/>
</dbReference>
<dbReference type="InterPro" id="IPR020584">
    <property type="entry name" value="DNA_recomb/repair_RecA_CS"/>
</dbReference>